<dbReference type="Proteomes" id="UP000327157">
    <property type="component" value="Chromosome 17"/>
</dbReference>
<reference evidence="6 7" key="1">
    <citation type="submission" date="2019-09" db="EMBL/GenBank/DDBJ databases">
        <authorList>
            <person name="Ou C."/>
        </authorList>
    </citation>
    <scope>NUCLEOTIDE SEQUENCE [LARGE SCALE GENOMIC DNA]</scope>
    <source>
        <strain evidence="6">S2</strain>
        <tissue evidence="6">Leaf</tissue>
    </source>
</reference>
<dbReference type="OrthoDB" id="6160824at2759"/>
<keyword evidence="3" id="KW-0520">NAD</keyword>
<feature type="domain" description="TIR" evidence="5">
    <location>
        <begin position="58"/>
        <end position="196"/>
    </location>
</feature>
<dbReference type="PROSITE" id="PS50104">
    <property type="entry name" value="TIR"/>
    <property type="match status" value="1"/>
</dbReference>
<evidence type="ECO:0000256" key="2">
    <source>
        <dbReference type="ARBA" id="ARBA00022801"/>
    </source>
</evidence>
<dbReference type="AlphaFoldDB" id="A0A5N5G9R5"/>
<dbReference type="PANTHER" id="PTHR32009:SF39">
    <property type="entry name" value="TIR DOMAIN-CONTAINING PROTEIN"/>
    <property type="match status" value="1"/>
</dbReference>
<dbReference type="GO" id="GO:0061809">
    <property type="term" value="F:NAD+ nucleosidase activity, cyclic ADP-ribose generating"/>
    <property type="evidence" value="ECO:0007669"/>
    <property type="project" value="UniProtKB-EC"/>
</dbReference>
<dbReference type="Gene3D" id="3.40.50.10140">
    <property type="entry name" value="Toll/interleukin-1 receptor homology (TIR) domain"/>
    <property type="match status" value="1"/>
</dbReference>
<evidence type="ECO:0000313" key="7">
    <source>
        <dbReference type="Proteomes" id="UP000327157"/>
    </source>
</evidence>
<dbReference type="PANTHER" id="PTHR32009">
    <property type="entry name" value="TMV RESISTANCE PROTEIN N-LIKE"/>
    <property type="match status" value="1"/>
</dbReference>
<reference evidence="7" key="2">
    <citation type="submission" date="2019-10" db="EMBL/GenBank/DDBJ databases">
        <title>A de novo genome assembly of a pear dwarfing rootstock.</title>
        <authorList>
            <person name="Wang F."/>
            <person name="Wang J."/>
            <person name="Li S."/>
            <person name="Zhang Y."/>
            <person name="Fang M."/>
            <person name="Ma L."/>
            <person name="Zhao Y."/>
            <person name="Jiang S."/>
        </authorList>
    </citation>
    <scope>NUCLEOTIDE SEQUENCE [LARGE SCALE GENOMIC DNA]</scope>
</reference>
<protein>
    <recommendedName>
        <fullName evidence="1">ADP-ribosyl cyclase/cyclic ADP-ribose hydrolase</fullName>
        <ecNumber evidence="1">3.2.2.6</ecNumber>
    </recommendedName>
</protein>
<comment type="caution">
    <text evidence="6">The sequence shown here is derived from an EMBL/GenBank/DDBJ whole genome shotgun (WGS) entry which is preliminary data.</text>
</comment>
<dbReference type="EMBL" id="SMOL01000487">
    <property type="protein sequence ID" value="KAB2610172.1"/>
    <property type="molecule type" value="Genomic_DNA"/>
</dbReference>
<dbReference type="InterPro" id="IPR000157">
    <property type="entry name" value="TIR_dom"/>
</dbReference>
<evidence type="ECO:0000256" key="3">
    <source>
        <dbReference type="ARBA" id="ARBA00023027"/>
    </source>
</evidence>
<evidence type="ECO:0000313" key="6">
    <source>
        <dbReference type="EMBL" id="KAB2610172.1"/>
    </source>
</evidence>
<reference evidence="6 7" key="3">
    <citation type="submission" date="2019-11" db="EMBL/GenBank/DDBJ databases">
        <title>A de novo genome assembly of a pear dwarfing rootstock.</title>
        <authorList>
            <person name="Wang F."/>
            <person name="Wang J."/>
            <person name="Li S."/>
            <person name="Zhang Y."/>
            <person name="Fang M."/>
            <person name="Ma L."/>
            <person name="Zhao Y."/>
            <person name="Jiang S."/>
        </authorList>
    </citation>
    <scope>NUCLEOTIDE SEQUENCE [LARGE SCALE GENOMIC DNA]</scope>
    <source>
        <strain evidence="6">S2</strain>
        <tissue evidence="6">Leaf</tissue>
    </source>
</reference>
<keyword evidence="7" id="KW-1185">Reference proteome</keyword>
<accession>A0A5N5G9R5</accession>
<organism evidence="6 7">
    <name type="scientific">Pyrus ussuriensis x Pyrus communis</name>
    <dbReference type="NCBI Taxonomy" id="2448454"/>
    <lineage>
        <taxon>Eukaryota</taxon>
        <taxon>Viridiplantae</taxon>
        <taxon>Streptophyta</taxon>
        <taxon>Embryophyta</taxon>
        <taxon>Tracheophyta</taxon>
        <taxon>Spermatophyta</taxon>
        <taxon>Magnoliopsida</taxon>
        <taxon>eudicotyledons</taxon>
        <taxon>Gunneridae</taxon>
        <taxon>Pentapetalae</taxon>
        <taxon>rosids</taxon>
        <taxon>fabids</taxon>
        <taxon>Rosales</taxon>
        <taxon>Rosaceae</taxon>
        <taxon>Amygdaloideae</taxon>
        <taxon>Maleae</taxon>
        <taxon>Pyrus</taxon>
    </lineage>
</organism>
<sequence>MITSTSTNATAASSSSSWRSNRWKHELCKNSRLLFFFLCFFLFLESVNTSTSAHANRWKYEVFLSFGDDTRTTFTDHLYSALSDAGINTFVDNQLRREENIQSEPDGEIEGSRIALVIFSKRYAESRWCLRELSKIMRCREDQEVKGKVVYPLFYDVDPSEVRKQSGSFREAFQMHEREEDPNEVEQWRKDLKACADLSGRNLKTTADGQKLGWNTSSRGPEFPTTFFFFNFFLSGPDIKLLKALEAIKYHINRGVYGSSVFKCLYFSFVIECFPIV</sequence>
<name>A0A5N5G9R5_9ROSA</name>
<dbReference type="InterPro" id="IPR035897">
    <property type="entry name" value="Toll_tir_struct_dom_sf"/>
</dbReference>
<dbReference type="GO" id="GO:0007165">
    <property type="term" value="P:signal transduction"/>
    <property type="evidence" value="ECO:0007669"/>
    <property type="project" value="InterPro"/>
</dbReference>
<dbReference type="SMART" id="SM00255">
    <property type="entry name" value="TIR"/>
    <property type="match status" value="1"/>
</dbReference>
<proteinExistence type="predicted"/>
<evidence type="ECO:0000256" key="4">
    <source>
        <dbReference type="ARBA" id="ARBA00047304"/>
    </source>
</evidence>
<dbReference type="Pfam" id="PF01582">
    <property type="entry name" value="TIR"/>
    <property type="match status" value="1"/>
</dbReference>
<dbReference type="EC" id="3.2.2.6" evidence="1"/>
<dbReference type="SUPFAM" id="SSF52200">
    <property type="entry name" value="Toll/Interleukin receptor TIR domain"/>
    <property type="match status" value="1"/>
</dbReference>
<keyword evidence="2" id="KW-0378">Hydrolase</keyword>
<evidence type="ECO:0000259" key="5">
    <source>
        <dbReference type="PROSITE" id="PS50104"/>
    </source>
</evidence>
<gene>
    <name evidence="6" type="ORF">D8674_018204</name>
</gene>
<dbReference type="FunFam" id="3.40.50.10140:FF:000007">
    <property type="entry name" value="Disease resistance protein (TIR-NBS-LRR class)"/>
    <property type="match status" value="1"/>
</dbReference>
<evidence type="ECO:0000256" key="1">
    <source>
        <dbReference type="ARBA" id="ARBA00011982"/>
    </source>
</evidence>
<comment type="catalytic activity">
    <reaction evidence="4">
        <text>NAD(+) + H2O = ADP-D-ribose + nicotinamide + H(+)</text>
        <dbReference type="Rhea" id="RHEA:16301"/>
        <dbReference type="ChEBI" id="CHEBI:15377"/>
        <dbReference type="ChEBI" id="CHEBI:15378"/>
        <dbReference type="ChEBI" id="CHEBI:17154"/>
        <dbReference type="ChEBI" id="CHEBI:57540"/>
        <dbReference type="ChEBI" id="CHEBI:57967"/>
        <dbReference type="EC" id="3.2.2.6"/>
    </reaction>
    <physiologicalReaction direction="left-to-right" evidence="4">
        <dbReference type="Rhea" id="RHEA:16302"/>
    </physiologicalReaction>
</comment>